<gene>
    <name evidence="1" type="ORF">RRG08_008592</name>
</gene>
<reference evidence="1" key="1">
    <citation type="journal article" date="2023" name="G3 (Bethesda)">
        <title>A reference genome for the long-term kleptoplast-retaining sea slug Elysia crispata morphotype clarki.</title>
        <authorList>
            <person name="Eastman K.E."/>
            <person name="Pendleton A.L."/>
            <person name="Shaikh M.A."/>
            <person name="Suttiyut T."/>
            <person name="Ogas R."/>
            <person name="Tomko P."/>
            <person name="Gavelis G."/>
            <person name="Widhalm J.R."/>
            <person name="Wisecaver J.H."/>
        </authorList>
    </citation>
    <scope>NUCLEOTIDE SEQUENCE</scope>
    <source>
        <strain evidence="1">ECLA1</strain>
    </source>
</reference>
<dbReference type="EMBL" id="JAWDGP010000410">
    <property type="protein sequence ID" value="KAK3800837.1"/>
    <property type="molecule type" value="Genomic_DNA"/>
</dbReference>
<keyword evidence="2" id="KW-1185">Reference proteome</keyword>
<evidence type="ECO:0000313" key="2">
    <source>
        <dbReference type="Proteomes" id="UP001283361"/>
    </source>
</evidence>
<name>A0AAE1EBF5_9GAST</name>
<comment type="caution">
    <text evidence="1">The sequence shown here is derived from an EMBL/GenBank/DDBJ whole genome shotgun (WGS) entry which is preliminary data.</text>
</comment>
<dbReference type="Proteomes" id="UP001283361">
    <property type="component" value="Unassembled WGS sequence"/>
</dbReference>
<accession>A0AAE1EBF5</accession>
<dbReference type="AlphaFoldDB" id="A0AAE1EBF5"/>
<organism evidence="1 2">
    <name type="scientific">Elysia crispata</name>
    <name type="common">lettuce slug</name>
    <dbReference type="NCBI Taxonomy" id="231223"/>
    <lineage>
        <taxon>Eukaryota</taxon>
        <taxon>Metazoa</taxon>
        <taxon>Spiralia</taxon>
        <taxon>Lophotrochozoa</taxon>
        <taxon>Mollusca</taxon>
        <taxon>Gastropoda</taxon>
        <taxon>Heterobranchia</taxon>
        <taxon>Euthyneura</taxon>
        <taxon>Panpulmonata</taxon>
        <taxon>Sacoglossa</taxon>
        <taxon>Placobranchoidea</taxon>
        <taxon>Plakobranchidae</taxon>
        <taxon>Elysia</taxon>
    </lineage>
</organism>
<sequence length="221" mass="24397">MLLYLYDRQQTSPEDLRASNAIPDVTTKPAISGSAACREPIVQAEVERAFTRTCPGRSAMVADVWKVTVALEDCSVPWRVVTGARAAPRAWIGMSTAAEEVVNDASPHMKLLWIQGATPTLTFTFTTHWGITSYCAKVRFFFTGTSVHGEIWVRFVSVEGGGMLNKAGNSHWHTILMRAKATLLYHNSTIRYKPKSGERETAGGQGKMIQLPLPREAFVEP</sequence>
<proteinExistence type="predicted"/>
<evidence type="ECO:0000313" key="1">
    <source>
        <dbReference type="EMBL" id="KAK3800837.1"/>
    </source>
</evidence>
<protein>
    <submittedName>
        <fullName evidence="1">Uncharacterized protein</fullName>
    </submittedName>
</protein>